<dbReference type="CDD" id="cd06170">
    <property type="entry name" value="LuxR_C_like"/>
    <property type="match status" value="1"/>
</dbReference>
<protein>
    <submittedName>
        <fullName evidence="5">Bacterial regulatory protein, luxR family</fullName>
    </submittedName>
</protein>
<dbReference type="InterPro" id="IPR016032">
    <property type="entry name" value="Sig_transdc_resp-reg_C-effctor"/>
</dbReference>
<dbReference type="PROSITE" id="PS50043">
    <property type="entry name" value="HTH_LUXR_2"/>
    <property type="match status" value="1"/>
</dbReference>
<evidence type="ECO:0000256" key="1">
    <source>
        <dbReference type="ARBA" id="ARBA00023015"/>
    </source>
</evidence>
<evidence type="ECO:0000256" key="3">
    <source>
        <dbReference type="ARBA" id="ARBA00023163"/>
    </source>
</evidence>
<keyword evidence="3" id="KW-0804">Transcription</keyword>
<dbReference type="GO" id="GO:0006355">
    <property type="term" value="P:regulation of DNA-templated transcription"/>
    <property type="evidence" value="ECO:0007669"/>
    <property type="project" value="InterPro"/>
</dbReference>
<dbReference type="EMBL" id="CP036425">
    <property type="protein sequence ID" value="QDU33300.1"/>
    <property type="molecule type" value="Genomic_DNA"/>
</dbReference>
<keyword evidence="6" id="KW-1185">Reference proteome</keyword>
<dbReference type="Gene3D" id="1.10.10.10">
    <property type="entry name" value="Winged helix-like DNA-binding domain superfamily/Winged helix DNA-binding domain"/>
    <property type="match status" value="1"/>
</dbReference>
<dbReference type="Pfam" id="PF00196">
    <property type="entry name" value="GerE"/>
    <property type="match status" value="1"/>
</dbReference>
<organism evidence="5 6">
    <name type="scientific">Poriferisphaera corsica</name>
    <dbReference type="NCBI Taxonomy" id="2528020"/>
    <lineage>
        <taxon>Bacteria</taxon>
        <taxon>Pseudomonadati</taxon>
        <taxon>Planctomycetota</taxon>
        <taxon>Phycisphaerae</taxon>
        <taxon>Phycisphaerales</taxon>
        <taxon>Phycisphaeraceae</taxon>
        <taxon>Poriferisphaera</taxon>
    </lineage>
</organism>
<evidence type="ECO:0000313" key="6">
    <source>
        <dbReference type="Proteomes" id="UP000317369"/>
    </source>
</evidence>
<dbReference type="AlphaFoldDB" id="A0A517YST9"/>
<dbReference type="Proteomes" id="UP000317369">
    <property type="component" value="Chromosome"/>
</dbReference>
<keyword evidence="2" id="KW-0238">DNA-binding</keyword>
<name>A0A517YST9_9BACT</name>
<evidence type="ECO:0000313" key="5">
    <source>
        <dbReference type="EMBL" id="QDU33300.1"/>
    </source>
</evidence>
<accession>A0A517YST9</accession>
<dbReference type="SUPFAM" id="SSF46894">
    <property type="entry name" value="C-terminal effector domain of the bipartite response regulators"/>
    <property type="match status" value="1"/>
</dbReference>
<keyword evidence="1" id="KW-0805">Transcription regulation</keyword>
<dbReference type="InterPro" id="IPR000792">
    <property type="entry name" value="Tscrpt_reg_LuxR_C"/>
</dbReference>
<sequence>MTNDITNNNQLESPLFGSLIHATEVSSSILKSHIAIGCIVDHKNNAQSHYISANHFNTSQDKINNLIPITQHIRSLKLNSSTITITDIASHPNHTPFILQQPLNDSTTISDLICLNLDVNINTNILIVYLRCNDATPFTEQAISLLEQLKPNIARMLTFGAQRELLGHDSDLPHAPNTPSPLNQINKLSKTERIVFDHLRKEMTEKEIAQVMSRSKHTIHVYVKNIYNKLNISSRRELLELYDQLKNLINK</sequence>
<reference evidence="5 6" key="1">
    <citation type="submission" date="2019-02" db="EMBL/GenBank/DDBJ databases">
        <title>Deep-cultivation of Planctomycetes and their phenomic and genomic characterization uncovers novel biology.</title>
        <authorList>
            <person name="Wiegand S."/>
            <person name="Jogler M."/>
            <person name="Boedeker C."/>
            <person name="Pinto D."/>
            <person name="Vollmers J."/>
            <person name="Rivas-Marin E."/>
            <person name="Kohn T."/>
            <person name="Peeters S.H."/>
            <person name="Heuer A."/>
            <person name="Rast P."/>
            <person name="Oberbeckmann S."/>
            <person name="Bunk B."/>
            <person name="Jeske O."/>
            <person name="Meyerdierks A."/>
            <person name="Storesund J.E."/>
            <person name="Kallscheuer N."/>
            <person name="Luecker S."/>
            <person name="Lage O.M."/>
            <person name="Pohl T."/>
            <person name="Merkel B.J."/>
            <person name="Hornburger P."/>
            <person name="Mueller R.-W."/>
            <person name="Bruemmer F."/>
            <person name="Labrenz M."/>
            <person name="Spormann A.M."/>
            <person name="Op den Camp H."/>
            <person name="Overmann J."/>
            <person name="Amann R."/>
            <person name="Jetten M.S.M."/>
            <person name="Mascher T."/>
            <person name="Medema M.H."/>
            <person name="Devos D.P."/>
            <person name="Kaster A.-K."/>
            <person name="Ovreas L."/>
            <person name="Rohde M."/>
            <person name="Galperin M.Y."/>
            <person name="Jogler C."/>
        </authorList>
    </citation>
    <scope>NUCLEOTIDE SEQUENCE [LARGE SCALE GENOMIC DNA]</scope>
    <source>
        <strain evidence="5 6">KS4</strain>
    </source>
</reference>
<dbReference type="SMART" id="SM00421">
    <property type="entry name" value="HTH_LUXR"/>
    <property type="match status" value="1"/>
</dbReference>
<evidence type="ECO:0000256" key="2">
    <source>
        <dbReference type="ARBA" id="ARBA00023125"/>
    </source>
</evidence>
<dbReference type="PANTHER" id="PTHR44688">
    <property type="entry name" value="DNA-BINDING TRANSCRIPTIONAL ACTIVATOR DEVR_DOSR"/>
    <property type="match status" value="1"/>
</dbReference>
<proteinExistence type="predicted"/>
<evidence type="ECO:0000259" key="4">
    <source>
        <dbReference type="PROSITE" id="PS50043"/>
    </source>
</evidence>
<dbReference type="InterPro" id="IPR036388">
    <property type="entry name" value="WH-like_DNA-bd_sf"/>
</dbReference>
<dbReference type="KEGG" id="pcor:KS4_13460"/>
<dbReference type="GO" id="GO:0003677">
    <property type="term" value="F:DNA binding"/>
    <property type="evidence" value="ECO:0007669"/>
    <property type="project" value="UniProtKB-KW"/>
</dbReference>
<feature type="domain" description="HTH luxR-type" evidence="4">
    <location>
        <begin position="181"/>
        <end position="246"/>
    </location>
</feature>
<dbReference type="PANTHER" id="PTHR44688:SF16">
    <property type="entry name" value="DNA-BINDING TRANSCRIPTIONAL ACTIVATOR DEVR_DOSR"/>
    <property type="match status" value="1"/>
</dbReference>
<gene>
    <name evidence="5" type="ORF">KS4_13460</name>
</gene>
<dbReference type="RefSeq" id="WP_200761640.1">
    <property type="nucleotide sequence ID" value="NZ_CP036425.1"/>
</dbReference>